<dbReference type="CDD" id="cd15482">
    <property type="entry name" value="Sialidase_non-viral"/>
    <property type="match status" value="1"/>
</dbReference>
<feature type="signal peptide" evidence="3">
    <location>
        <begin position="1"/>
        <end position="21"/>
    </location>
</feature>
<evidence type="ECO:0000259" key="4">
    <source>
        <dbReference type="SMART" id="SM00560"/>
    </source>
</evidence>
<dbReference type="AlphaFoldDB" id="A0A5C5WLK3"/>
<evidence type="ECO:0000313" key="6">
    <source>
        <dbReference type="Proteomes" id="UP000318053"/>
    </source>
</evidence>
<dbReference type="PANTHER" id="PTHR43752">
    <property type="entry name" value="BNR/ASP-BOX REPEAT FAMILY PROTEIN"/>
    <property type="match status" value="1"/>
</dbReference>
<gene>
    <name evidence="5" type="ORF">CA85_52240</name>
</gene>
<feature type="chain" id="PRO_5022954038" description="LamG-like jellyroll fold domain-containing protein" evidence="3">
    <location>
        <begin position="22"/>
        <end position="598"/>
    </location>
</feature>
<keyword evidence="2" id="KW-1015">Disulfide bond</keyword>
<dbReference type="InterPro" id="IPR036278">
    <property type="entry name" value="Sialidase_sf"/>
</dbReference>
<dbReference type="Pfam" id="PF13385">
    <property type="entry name" value="Laminin_G_3"/>
    <property type="match status" value="1"/>
</dbReference>
<dbReference type="OrthoDB" id="227469at2"/>
<organism evidence="5 6">
    <name type="scientific">Allorhodopirellula solitaria</name>
    <dbReference type="NCBI Taxonomy" id="2527987"/>
    <lineage>
        <taxon>Bacteria</taxon>
        <taxon>Pseudomonadati</taxon>
        <taxon>Planctomycetota</taxon>
        <taxon>Planctomycetia</taxon>
        <taxon>Pirellulales</taxon>
        <taxon>Pirellulaceae</taxon>
        <taxon>Allorhodopirellula</taxon>
    </lineage>
</organism>
<dbReference type="Pfam" id="PF13088">
    <property type="entry name" value="BNR_2"/>
    <property type="match status" value="1"/>
</dbReference>
<dbReference type="InterPro" id="IPR011040">
    <property type="entry name" value="Sialidase"/>
</dbReference>
<dbReference type="InterPro" id="IPR006558">
    <property type="entry name" value="LamG-like"/>
</dbReference>
<dbReference type="SUPFAM" id="SSF50939">
    <property type="entry name" value="Sialidases"/>
    <property type="match status" value="1"/>
</dbReference>
<comment type="caution">
    <text evidence="5">The sequence shown here is derived from an EMBL/GenBank/DDBJ whole genome shotgun (WGS) entry which is preliminary data.</text>
</comment>
<sequence precursor="true">MIHRFAYPIGLVLFASALAVAAEPHPDRLWPLDSTSSESLRHKGGSPSEAVGVHNQALVLDGASLLEVDDVAATPISSKPFSLVVWVNPYNLNRGQQMIAAKNRYALNEREWGIMIDHDEKLRLYVQQDGWRTADADAAFEPGTWHQVGLVVAEEKAELYLDGQLAGTIELTQPIAQTNAPLTFGGVDDNGRIRQTLMGALDHAMLFNRSLMPSEMAALYRPVTATHSLPEHAEPFRLWDEALPIPVAAKISTLKDVKFHVIKKWDREADGYTFLHGVGLGWHKNKLYASIGHNKGAENTVSEEAQYRVSDDEGRTWSELRVIDAGEEPGLAVSHGVFLSHANKLWAFHGAYYGKMEEVHTRAYAFDETAGKWREQGIVVRNGFWPMNQPVKMHDGNWIMPGISAGPYSNNHIFPAAVAISRGDDFTQWDYVEIPGGAGISRMWGESANIVSGKRILNVARFGGGTSALVAVSEDYGRTWTPSRTSNLPMATSKPVAGVLSTGQRFLICTTAKNNGGKRTPLTIAVTAPGEDLFHKVFVIRRSRHPNQPGESAGSLSLSYPCAIEMDGSLYVGYSNNGGRRGNLNSAELAIIPLTSLQ</sequence>
<dbReference type="PANTHER" id="PTHR43752:SF2">
    <property type="entry name" value="BNR_ASP-BOX REPEAT FAMILY PROTEIN"/>
    <property type="match status" value="1"/>
</dbReference>
<reference evidence="5 6" key="1">
    <citation type="submission" date="2019-02" db="EMBL/GenBank/DDBJ databases">
        <title>Deep-cultivation of Planctomycetes and their phenomic and genomic characterization uncovers novel biology.</title>
        <authorList>
            <person name="Wiegand S."/>
            <person name="Jogler M."/>
            <person name="Boedeker C."/>
            <person name="Pinto D."/>
            <person name="Vollmers J."/>
            <person name="Rivas-Marin E."/>
            <person name="Kohn T."/>
            <person name="Peeters S.H."/>
            <person name="Heuer A."/>
            <person name="Rast P."/>
            <person name="Oberbeckmann S."/>
            <person name="Bunk B."/>
            <person name="Jeske O."/>
            <person name="Meyerdierks A."/>
            <person name="Storesund J.E."/>
            <person name="Kallscheuer N."/>
            <person name="Luecker S."/>
            <person name="Lage O.M."/>
            <person name="Pohl T."/>
            <person name="Merkel B.J."/>
            <person name="Hornburger P."/>
            <person name="Mueller R.-W."/>
            <person name="Bruemmer F."/>
            <person name="Labrenz M."/>
            <person name="Spormann A.M."/>
            <person name="Op Den Camp H."/>
            <person name="Overmann J."/>
            <person name="Amann R."/>
            <person name="Jetten M.S.M."/>
            <person name="Mascher T."/>
            <person name="Medema M.H."/>
            <person name="Devos D.P."/>
            <person name="Kaster A.-K."/>
            <person name="Ovreas L."/>
            <person name="Rohde M."/>
            <person name="Galperin M.Y."/>
            <person name="Jogler C."/>
        </authorList>
    </citation>
    <scope>NUCLEOTIDE SEQUENCE [LARGE SCALE GENOMIC DNA]</scope>
    <source>
        <strain evidence="5 6">CA85</strain>
    </source>
</reference>
<evidence type="ECO:0000256" key="3">
    <source>
        <dbReference type="SAM" id="SignalP"/>
    </source>
</evidence>
<keyword evidence="6" id="KW-1185">Reference proteome</keyword>
<protein>
    <recommendedName>
        <fullName evidence="4">LamG-like jellyroll fold domain-containing protein</fullName>
    </recommendedName>
</protein>
<feature type="domain" description="LamG-like jellyroll fold" evidence="4">
    <location>
        <begin position="79"/>
        <end position="214"/>
    </location>
</feature>
<accession>A0A5C5WLK3</accession>
<dbReference type="Proteomes" id="UP000318053">
    <property type="component" value="Unassembled WGS sequence"/>
</dbReference>
<dbReference type="Gene3D" id="2.120.10.10">
    <property type="match status" value="1"/>
</dbReference>
<dbReference type="RefSeq" id="WP_146394307.1">
    <property type="nucleotide sequence ID" value="NZ_SJPK01000044.1"/>
</dbReference>
<dbReference type="SMART" id="SM00560">
    <property type="entry name" value="LamGL"/>
    <property type="match status" value="1"/>
</dbReference>
<evidence type="ECO:0000313" key="5">
    <source>
        <dbReference type="EMBL" id="TWT51664.1"/>
    </source>
</evidence>
<name>A0A5C5WLK3_9BACT</name>
<evidence type="ECO:0000256" key="2">
    <source>
        <dbReference type="ARBA" id="ARBA00023157"/>
    </source>
</evidence>
<dbReference type="InterPro" id="IPR013320">
    <property type="entry name" value="ConA-like_dom_sf"/>
</dbReference>
<evidence type="ECO:0000256" key="1">
    <source>
        <dbReference type="ARBA" id="ARBA00022729"/>
    </source>
</evidence>
<dbReference type="SUPFAM" id="SSF49899">
    <property type="entry name" value="Concanavalin A-like lectins/glucanases"/>
    <property type="match status" value="1"/>
</dbReference>
<keyword evidence="1 3" id="KW-0732">Signal</keyword>
<dbReference type="Gene3D" id="2.60.120.200">
    <property type="match status" value="1"/>
</dbReference>
<dbReference type="EMBL" id="SJPK01000044">
    <property type="protein sequence ID" value="TWT51664.1"/>
    <property type="molecule type" value="Genomic_DNA"/>
</dbReference>
<proteinExistence type="predicted"/>